<dbReference type="EMBL" id="BGZK01000337">
    <property type="protein sequence ID" value="GBP37728.1"/>
    <property type="molecule type" value="Genomic_DNA"/>
</dbReference>
<organism evidence="1 2">
    <name type="scientific">Eumeta variegata</name>
    <name type="common">Bagworm moth</name>
    <name type="synonym">Eumeta japonica</name>
    <dbReference type="NCBI Taxonomy" id="151549"/>
    <lineage>
        <taxon>Eukaryota</taxon>
        <taxon>Metazoa</taxon>
        <taxon>Ecdysozoa</taxon>
        <taxon>Arthropoda</taxon>
        <taxon>Hexapoda</taxon>
        <taxon>Insecta</taxon>
        <taxon>Pterygota</taxon>
        <taxon>Neoptera</taxon>
        <taxon>Endopterygota</taxon>
        <taxon>Lepidoptera</taxon>
        <taxon>Glossata</taxon>
        <taxon>Ditrysia</taxon>
        <taxon>Tineoidea</taxon>
        <taxon>Psychidae</taxon>
        <taxon>Oiketicinae</taxon>
        <taxon>Eumeta</taxon>
    </lineage>
</organism>
<sequence>MAPKWLMSVSFTISRSQLFSPWKPITKTDAIVLTLLHTLAPSRLARFSLRSIADLRLVVMTTFLPYDPFTTHVVLPQPGTPLTHVITDTSQSSRASSKALRFVTVFTI</sequence>
<protein>
    <submittedName>
        <fullName evidence="1">Uncharacterized protein</fullName>
    </submittedName>
</protein>
<gene>
    <name evidence="1" type="ORF">EVAR_23778_1</name>
</gene>
<reference evidence="1 2" key="1">
    <citation type="journal article" date="2019" name="Commun. Biol.">
        <title>The bagworm genome reveals a unique fibroin gene that provides high tensile strength.</title>
        <authorList>
            <person name="Kono N."/>
            <person name="Nakamura H."/>
            <person name="Ohtoshi R."/>
            <person name="Tomita M."/>
            <person name="Numata K."/>
            <person name="Arakawa K."/>
        </authorList>
    </citation>
    <scope>NUCLEOTIDE SEQUENCE [LARGE SCALE GENOMIC DNA]</scope>
</reference>
<evidence type="ECO:0000313" key="2">
    <source>
        <dbReference type="Proteomes" id="UP000299102"/>
    </source>
</evidence>
<evidence type="ECO:0000313" key="1">
    <source>
        <dbReference type="EMBL" id="GBP37728.1"/>
    </source>
</evidence>
<comment type="caution">
    <text evidence="1">The sequence shown here is derived from an EMBL/GenBank/DDBJ whole genome shotgun (WGS) entry which is preliminary data.</text>
</comment>
<dbReference type="OrthoDB" id="7502796at2759"/>
<keyword evidence="2" id="KW-1185">Reference proteome</keyword>
<accession>A0A4C1VF38</accession>
<dbReference type="Proteomes" id="UP000299102">
    <property type="component" value="Unassembled WGS sequence"/>
</dbReference>
<dbReference type="AlphaFoldDB" id="A0A4C1VF38"/>
<proteinExistence type="predicted"/>
<name>A0A4C1VF38_EUMVA</name>